<keyword evidence="1" id="KW-0346">Stress response</keyword>
<accession>A0A128WWB4</accession>
<reference evidence="5" key="1">
    <citation type="journal article" date="2018" name="Genome Biol.">
        <title>SKESA: strategic k-mer extension for scrupulous assemblies.</title>
        <authorList>
            <person name="Souvorov A."/>
            <person name="Agarwala R."/>
            <person name="Lipman D.J."/>
        </authorList>
    </citation>
    <scope>NUCLEOTIDE SEQUENCE</scope>
    <source>
        <strain evidence="5">CL18-200174</strain>
    </source>
</reference>
<evidence type="ECO:0000313" key="5">
    <source>
        <dbReference type="EMBL" id="HAU2395353.1"/>
    </source>
</evidence>
<protein>
    <submittedName>
        <fullName evidence="5">Hsp20/alpha crystallin family protein</fullName>
    </submittedName>
</protein>
<dbReference type="Pfam" id="PF00011">
    <property type="entry name" value="HSP20"/>
    <property type="match status" value="1"/>
</dbReference>
<dbReference type="eggNOG" id="COG0071">
    <property type="taxonomic scope" value="Bacteria"/>
</dbReference>
<proteinExistence type="inferred from homology"/>
<evidence type="ECO:0000256" key="2">
    <source>
        <dbReference type="PROSITE-ProRule" id="PRU00285"/>
    </source>
</evidence>
<gene>
    <name evidence="5" type="ORF">JBK99_03280</name>
</gene>
<dbReference type="Proteomes" id="UP000863577">
    <property type="component" value="Unassembled WGS sequence"/>
</dbReference>
<dbReference type="SUPFAM" id="SSF49764">
    <property type="entry name" value="HSP20-like chaperones"/>
    <property type="match status" value="1"/>
</dbReference>
<name>A0A128WWB4_LEGPN</name>
<dbReference type="GO" id="GO:0009408">
    <property type="term" value="P:response to heat"/>
    <property type="evidence" value="ECO:0007669"/>
    <property type="project" value="InterPro"/>
</dbReference>
<dbReference type="AlphaFoldDB" id="A0A128WWB4"/>
<dbReference type="CDD" id="cd06464">
    <property type="entry name" value="ACD_sHsps-like"/>
    <property type="match status" value="1"/>
</dbReference>
<dbReference type="EMBL" id="DACWOD010000002">
    <property type="protein sequence ID" value="HAU2395353.1"/>
    <property type="molecule type" value="Genomic_DNA"/>
</dbReference>
<evidence type="ECO:0000256" key="3">
    <source>
        <dbReference type="RuleBase" id="RU003616"/>
    </source>
</evidence>
<feature type="domain" description="SHSP" evidence="4">
    <location>
        <begin position="49"/>
        <end position="163"/>
    </location>
</feature>
<comment type="similarity">
    <text evidence="2 3">Belongs to the small heat shock protein (HSP20) family.</text>
</comment>
<comment type="caution">
    <text evidence="5">The sequence shown here is derived from an EMBL/GenBank/DDBJ whole genome shotgun (WGS) entry which is preliminary data.</text>
</comment>
<evidence type="ECO:0000313" key="6">
    <source>
        <dbReference type="Proteomes" id="UP000863577"/>
    </source>
</evidence>
<dbReference type="RefSeq" id="WP_014842523.1">
    <property type="nucleotide sequence ID" value="NZ_AP024961.1"/>
</dbReference>
<dbReference type="InterPro" id="IPR002068">
    <property type="entry name" value="A-crystallin/Hsp20_dom"/>
</dbReference>
<dbReference type="InterPro" id="IPR008978">
    <property type="entry name" value="HSP20-like_chaperone"/>
</dbReference>
<sequence>MGSLRKHQPGKTTDLLMSPFLRLQQEVNHAMSDFYNLFDPQRSANLEQFEHISLTPSLDIVEDKDNFKIEVEMPGMGEEDIKVSFCENRLTIEGEKTTSKKDENKNYISREISYGRYERTISLPLSADVDKATASFKKGMLWITIPKKTEARENVKTIKIEKAK</sequence>
<organism evidence="5 6">
    <name type="scientific">Legionella pneumophila</name>
    <dbReference type="NCBI Taxonomy" id="446"/>
    <lineage>
        <taxon>Bacteria</taxon>
        <taxon>Pseudomonadati</taxon>
        <taxon>Pseudomonadota</taxon>
        <taxon>Gammaproteobacteria</taxon>
        <taxon>Legionellales</taxon>
        <taxon>Legionellaceae</taxon>
        <taxon>Legionella</taxon>
    </lineage>
</organism>
<dbReference type="PANTHER" id="PTHR46733">
    <property type="entry name" value="26.5 KDA HEAT SHOCK PROTEIN, MITOCHONDRIAL"/>
    <property type="match status" value="1"/>
</dbReference>
<dbReference type="PANTHER" id="PTHR46733:SF4">
    <property type="entry name" value="HEAT SHOCK PROTEIN 21, CHLOROPLASTIC"/>
    <property type="match status" value="1"/>
</dbReference>
<dbReference type="InterPro" id="IPR044587">
    <property type="entry name" value="HSP21-like"/>
</dbReference>
<dbReference type="Gene3D" id="2.60.40.790">
    <property type="match status" value="1"/>
</dbReference>
<evidence type="ECO:0000259" key="4">
    <source>
        <dbReference type="PROSITE" id="PS01031"/>
    </source>
</evidence>
<evidence type="ECO:0000256" key="1">
    <source>
        <dbReference type="ARBA" id="ARBA00023016"/>
    </source>
</evidence>
<dbReference type="PROSITE" id="PS01031">
    <property type="entry name" value="SHSP"/>
    <property type="match status" value="1"/>
</dbReference>
<reference evidence="5" key="2">
    <citation type="submission" date="2019-09" db="EMBL/GenBank/DDBJ databases">
        <authorList>
            <consortium name="NCBI Pathogen Detection Project"/>
        </authorList>
    </citation>
    <scope>NUCLEOTIDE SEQUENCE</scope>
    <source>
        <strain evidence="5">CL18-200174</strain>
    </source>
</reference>